<evidence type="ECO:0000313" key="2">
    <source>
        <dbReference type="Proteomes" id="UP000683511"/>
    </source>
</evidence>
<proteinExistence type="predicted"/>
<protein>
    <submittedName>
        <fullName evidence="1">Uncharacterized protein</fullName>
    </submittedName>
</protein>
<dbReference type="EMBL" id="CP021056">
    <property type="protein sequence ID" value="QXE23003.1"/>
    <property type="molecule type" value="Genomic_DNA"/>
</dbReference>
<dbReference type="Proteomes" id="UP000683511">
    <property type="component" value="Chromosome"/>
</dbReference>
<sequence length="45" mass="5329">MARDHQFGYPDVTSDSLIFLKITPEHPLSLRERKICVCQHCRHYS</sequence>
<dbReference type="AlphaFoldDB" id="A0A975T7S0"/>
<keyword evidence="2" id="KW-1185">Reference proteome</keyword>
<accession>A0A975T7S0</accession>
<gene>
    <name evidence="1" type="ORF">B6N60_01691</name>
</gene>
<dbReference type="KEGG" id="rsin:B6N60_01691"/>
<reference evidence="1" key="1">
    <citation type="submission" date="2017-04" db="EMBL/GenBank/DDBJ databases">
        <title>Genome deletions in a multicellular cyanobacterial endosymbiont for morphological adaptation in marine diatoms.</title>
        <authorList>
            <person name="Wang Y."/>
            <person name="Gao H."/>
            <person name="Li R."/>
            <person name="Xu X."/>
        </authorList>
    </citation>
    <scope>NUCLEOTIDE SEQUENCE</scope>
    <source>
        <strain evidence="1">FACHB 800</strain>
    </source>
</reference>
<evidence type="ECO:0000313" key="1">
    <source>
        <dbReference type="EMBL" id="QXE23003.1"/>
    </source>
</evidence>
<name>A0A975T7S0_9NOST</name>
<organism evidence="1 2">
    <name type="scientific">Richelia sinica FACHB-800</name>
    <dbReference type="NCBI Taxonomy" id="1357546"/>
    <lineage>
        <taxon>Bacteria</taxon>
        <taxon>Bacillati</taxon>
        <taxon>Cyanobacteriota</taxon>
        <taxon>Cyanophyceae</taxon>
        <taxon>Nostocales</taxon>
        <taxon>Nostocaceae</taxon>
        <taxon>Richelia</taxon>
    </lineage>
</organism>